<proteinExistence type="predicted"/>
<dbReference type="OrthoDB" id="9759959at2"/>
<dbReference type="Gene3D" id="1.50.10.10">
    <property type="match status" value="1"/>
</dbReference>
<dbReference type="InterPro" id="IPR054491">
    <property type="entry name" value="MGH1-like_GH"/>
</dbReference>
<dbReference type="AlphaFoldDB" id="A0A239K4G2"/>
<dbReference type="Proteomes" id="UP000198415">
    <property type="component" value="Unassembled WGS sequence"/>
</dbReference>
<dbReference type="SUPFAM" id="SSF48208">
    <property type="entry name" value="Six-hairpin glycosidases"/>
    <property type="match status" value="1"/>
</dbReference>
<evidence type="ECO:0000259" key="1">
    <source>
        <dbReference type="Pfam" id="PF22422"/>
    </source>
</evidence>
<organism evidence="2 3">
    <name type="scientific">Actinoplanes regularis</name>
    <dbReference type="NCBI Taxonomy" id="52697"/>
    <lineage>
        <taxon>Bacteria</taxon>
        <taxon>Bacillati</taxon>
        <taxon>Actinomycetota</taxon>
        <taxon>Actinomycetes</taxon>
        <taxon>Micromonosporales</taxon>
        <taxon>Micromonosporaceae</taxon>
        <taxon>Actinoplanes</taxon>
    </lineage>
</organism>
<evidence type="ECO:0000313" key="3">
    <source>
        <dbReference type="Proteomes" id="UP000198415"/>
    </source>
</evidence>
<dbReference type="EMBL" id="FZNR01000042">
    <property type="protein sequence ID" value="SNT12533.1"/>
    <property type="molecule type" value="Genomic_DNA"/>
</dbReference>
<name>A0A239K4G2_9ACTN</name>
<keyword evidence="3" id="KW-1185">Reference proteome</keyword>
<protein>
    <recommendedName>
        <fullName evidence="1">Mannosylglycerate hydrolase MGH1-like glycoside hydrolase domain-containing protein</fullName>
    </recommendedName>
</protein>
<gene>
    <name evidence="2" type="ORF">SAMN06264365_1426</name>
</gene>
<dbReference type="GO" id="GO:0005975">
    <property type="term" value="P:carbohydrate metabolic process"/>
    <property type="evidence" value="ECO:0007669"/>
    <property type="project" value="InterPro"/>
</dbReference>
<evidence type="ECO:0000313" key="2">
    <source>
        <dbReference type="EMBL" id="SNT12533.1"/>
    </source>
</evidence>
<sequence length="497" mass="54104">MELRRDPDRRPALLAGERVVRVEAVPLPARLTRPAVLPALRRFLGPDDRPVNAAGLPAGVDPARAHGELRLFEALFSRDALIVAETVDPWHPALTRNTVVRLARLQGRTLHREREEEPGRIPHEVRVPEDPVARRLTAASGWAWPYYGSVDATCLWLSAAVRCATREPALLGTAIRGLDGRERSLAGCAAAGTRWLVGRLEASRHTLLESRPMFGTSIENQVWKDSWDAYSHADGTLATVGGVASVEVQGLAYDALIAVASLPELDGAPSAARLIDLAAQVRRRVLGSCWIQDSSVSGGGFVALGTDQDDAGRPRPLAVLASNMGHLLLSGILDAPETAALRERVVEALFDPSLFCAAGFRTLARRERRFRTTGYHTGSSWPWDSYRIACGLARAGYPRLAALVRERIVRACAAAGCFPEFLAVDDADRLIVTDRVIEVVDATGRGNRIEQPPQLMQAWTVAAVAAAKRQHARRPPNPATGDHEQRILHALDAPLRR</sequence>
<dbReference type="InterPro" id="IPR008928">
    <property type="entry name" value="6-hairpin_glycosidase_sf"/>
</dbReference>
<feature type="domain" description="Mannosylglycerate hydrolase MGH1-like glycoside hydrolase" evidence="1">
    <location>
        <begin position="230"/>
        <end position="414"/>
    </location>
</feature>
<reference evidence="2 3" key="1">
    <citation type="submission" date="2017-06" db="EMBL/GenBank/DDBJ databases">
        <authorList>
            <person name="Kim H.J."/>
            <person name="Triplett B.A."/>
        </authorList>
    </citation>
    <scope>NUCLEOTIDE SEQUENCE [LARGE SCALE GENOMIC DNA]</scope>
    <source>
        <strain evidence="2 3">DSM 43151</strain>
    </source>
</reference>
<accession>A0A239K4G2</accession>
<dbReference type="RefSeq" id="WP_089299213.1">
    <property type="nucleotide sequence ID" value="NZ_BOMU01000135.1"/>
</dbReference>
<dbReference type="Pfam" id="PF22422">
    <property type="entry name" value="MGH1-like_GH"/>
    <property type="match status" value="1"/>
</dbReference>
<dbReference type="InterPro" id="IPR012341">
    <property type="entry name" value="6hp_glycosidase-like_sf"/>
</dbReference>